<dbReference type="InterPro" id="IPR010061">
    <property type="entry name" value="MeMal-semiAld_DH"/>
</dbReference>
<reference evidence="4" key="1">
    <citation type="submission" date="2016-10" db="EMBL/GenBank/DDBJ databases">
        <authorList>
            <person name="Varghese N."/>
            <person name="Submissions S."/>
        </authorList>
    </citation>
    <scope>NUCLEOTIDE SEQUENCE [LARGE SCALE GENOMIC DNA]</scope>
    <source>
        <strain evidence="4">DSM 13327</strain>
    </source>
</reference>
<dbReference type="InterPro" id="IPR015590">
    <property type="entry name" value="Aldehyde_DH_dom"/>
</dbReference>
<feature type="domain" description="Aldehyde dehydrogenase" evidence="2">
    <location>
        <begin position="14"/>
        <end position="480"/>
    </location>
</feature>
<dbReference type="GO" id="GO:0006210">
    <property type="term" value="P:thymine catabolic process"/>
    <property type="evidence" value="ECO:0007669"/>
    <property type="project" value="TreeGrafter"/>
</dbReference>
<dbReference type="PANTHER" id="PTHR43866:SF4">
    <property type="entry name" value="MALONATE-SEMIALDEHYDE DEHYDROGENASE"/>
    <property type="match status" value="1"/>
</dbReference>
<dbReference type="InterPro" id="IPR016162">
    <property type="entry name" value="Ald_DH_N"/>
</dbReference>
<gene>
    <name evidence="3" type="ORF">SAMN04490355_10935</name>
</gene>
<accession>A0A1I4QBF3</accession>
<name>A0A1I4QBF3_9FIRM</name>
<evidence type="ECO:0000256" key="1">
    <source>
        <dbReference type="ARBA" id="ARBA00023002"/>
    </source>
</evidence>
<evidence type="ECO:0000313" key="3">
    <source>
        <dbReference type="EMBL" id="SFM37422.1"/>
    </source>
</evidence>
<organism evidence="3 4">
    <name type="scientific">Pelosinus propionicus DSM 13327</name>
    <dbReference type="NCBI Taxonomy" id="1123291"/>
    <lineage>
        <taxon>Bacteria</taxon>
        <taxon>Bacillati</taxon>
        <taxon>Bacillota</taxon>
        <taxon>Negativicutes</taxon>
        <taxon>Selenomonadales</taxon>
        <taxon>Sporomusaceae</taxon>
        <taxon>Pelosinus</taxon>
    </lineage>
</organism>
<dbReference type="Gene3D" id="3.40.309.10">
    <property type="entry name" value="Aldehyde Dehydrogenase, Chain A, domain 2"/>
    <property type="match status" value="1"/>
</dbReference>
<evidence type="ECO:0000259" key="2">
    <source>
        <dbReference type="Pfam" id="PF00171"/>
    </source>
</evidence>
<dbReference type="Gene3D" id="3.40.605.10">
    <property type="entry name" value="Aldehyde Dehydrogenase, Chain A, domain 1"/>
    <property type="match status" value="1"/>
</dbReference>
<dbReference type="CDD" id="cd07085">
    <property type="entry name" value="ALDH_F6_MMSDH"/>
    <property type="match status" value="1"/>
</dbReference>
<dbReference type="NCBIfam" id="TIGR01722">
    <property type="entry name" value="MMSDH"/>
    <property type="match status" value="1"/>
</dbReference>
<dbReference type="GO" id="GO:0004491">
    <property type="term" value="F:methylmalonate-semialdehyde dehydrogenase (acylating, NAD) activity"/>
    <property type="evidence" value="ECO:0007669"/>
    <property type="project" value="InterPro"/>
</dbReference>
<dbReference type="Pfam" id="PF00171">
    <property type="entry name" value="Aldedh"/>
    <property type="match status" value="1"/>
</dbReference>
<keyword evidence="4" id="KW-1185">Reference proteome</keyword>
<dbReference type="RefSeq" id="WP_090944560.1">
    <property type="nucleotide sequence ID" value="NZ_FOTS01000093.1"/>
</dbReference>
<dbReference type="EMBL" id="FOTS01000093">
    <property type="protein sequence ID" value="SFM37422.1"/>
    <property type="molecule type" value="Genomic_DNA"/>
</dbReference>
<dbReference type="FunFam" id="3.40.309.10:FF:000002">
    <property type="entry name" value="Methylmalonate-semialdehyde dehydrogenase (Acylating)"/>
    <property type="match status" value="1"/>
</dbReference>
<dbReference type="OrthoDB" id="9762913at2"/>
<proteinExistence type="predicted"/>
<sequence length="505" mass="54643">MTIAKLKYSVNGEWKESATTTYMPITDSNTGKVIAEAPCCTVDEVNQAVSAAKNAFSAWSSTPVSARAQLMFKYKVILDAHLEELALLVATELGKNLNEARGDVLKAIEVVELSCSTPVMMQGDSLMNVSHGHDTVMYREPVGVFAGIVPYNFPAMIPFGWMIPLCIATGNTFVLKAASHVPQTAVRMLELLIEAGLPKGVVNLVTCSRKEAETLLKHPDVAGICYVGSTSVGLHIYSTAAAHGKRVQALCEAKNHALVLKDAALEMAATRVINSGFGCAGQRCMALPVVCVEDEVADEFVAHLVRLAKELKVGPAYDPSYDLGPVVSAEQKQSIVNWIHKGVQEGAKLILDGRDIVVKGYEDGFFLAPTIFDHVKPGMTIGDVEIFGPVVCIKRVKNFEEGLAVMNANPFANGSCIFTQSGYYAREFAAKTHGGMVGINVGIPVPLSVFPFAGHKKSFFGDLHCMGKDGVAFFTEAKCVTSRWFNEEDKKHTKVDTWEGTMTRK</sequence>
<dbReference type="Proteomes" id="UP000199520">
    <property type="component" value="Unassembled WGS sequence"/>
</dbReference>
<dbReference type="InterPro" id="IPR016161">
    <property type="entry name" value="Ald_DH/histidinol_DH"/>
</dbReference>
<dbReference type="PANTHER" id="PTHR43866">
    <property type="entry name" value="MALONATE-SEMIALDEHYDE DEHYDROGENASE"/>
    <property type="match status" value="1"/>
</dbReference>
<dbReference type="InterPro" id="IPR016163">
    <property type="entry name" value="Ald_DH_C"/>
</dbReference>
<dbReference type="STRING" id="1123291.SAMN04490355_10935"/>
<evidence type="ECO:0000313" key="4">
    <source>
        <dbReference type="Proteomes" id="UP000199520"/>
    </source>
</evidence>
<protein>
    <submittedName>
        <fullName evidence="3">Malonate-semialdehyde dehydrogenase (Acetylating) / methylmalonate-semialdehyde dehydrogenase</fullName>
    </submittedName>
</protein>
<dbReference type="SUPFAM" id="SSF53720">
    <property type="entry name" value="ALDH-like"/>
    <property type="match status" value="1"/>
</dbReference>
<dbReference type="AlphaFoldDB" id="A0A1I4QBF3"/>
<dbReference type="GO" id="GO:0006574">
    <property type="term" value="P:L-valine catabolic process"/>
    <property type="evidence" value="ECO:0007669"/>
    <property type="project" value="TreeGrafter"/>
</dbReference>
<keyword evidence="1" id="KW-0560">Oxidoreductase</keyword>